<dbReference type="RefSeq" id="WP_096919569.1">
    <property type="nucleotide sequence ID" value="NZ_CP029487.1"/>
</dbReference>
<dbReference type="AlphaFoldDB" id="A0A4P9C636"/>
<evidence type="ECO:0008006" key="3">
    <source>
        <dbReference type="Google" id="ProtNLM"/>
    </source>
</evidence>
<evidence type="ECO:0000313" key="1">
    <source>
        <dbReference type="EMBL" id="QCT70850.1"/>
    </source>
</evidence>
<sequence length="108" mass="12021">MKHEQALIENAITTLKGKLSALKKDSKGGHDYGQAAIQAGIEALRMREAKKLYKREDGERVGFFCPTCGHAIGAIQIHTRVHSGFIGEYCPWCGQHIKREVQSDDARL</sequence>
<organism evidence="1 2">
    <name type="scientific">Eubacterium maltosivorans</name>
    <dbReference type="NCBI Taxonomy" id="2041044"/>
    <lineage>
        <taxon>Bacteria</taxon>
        <taxon>Bacillati</taxon>
        <taxon>Bacillota</taxon>
        <taxon>Clostridia</taxon>
        <taxon>Eubacteriales</taxon>
        <taxon>Eubacteriaceae</taxon>
        <taxon>Eubacterium</taxon>
    </lineage>
</organism>
<protein>
    <recommendedName>
        <fullName evidence="3">C2H2-type domain-containing protein</fullName>
    </recommendedName>
</protein>
<proteinExistence type="predicted"/>
<dbReference type="EMBL" id="CP029487">
    <property type="protein sequence ID" value="QCT70850.1"/>
    <property type="molecule type" value="Genomic_DNA"/>
</dbReference>
<evidence type="ECO:0000313" key="2">
    <source>
        <dbReference type="Proteomes" id="UP000218387"/>
    </source>
</evidence>
<dbReference type="Proteomes" id="UP000218387">
    <property type="component" value="Chromosome"/>
</dbReference>
<gene>
    <name evidence="1" type="ORF">CPZ25_005740</name>
</gene>
<dbReference type="KEGG" id="emt:CPZ25_005740"/>
<keyword evidence="2" id="KW-1185">Reference proteome</keyword>
<reference evidence="1 2" key="1">
    <citation type="submission" date="2018-05" db="EMBL/GenBank/DDBJ databases">
        <title>Genome comparison of Eubacterium sp.</title>
        <authorList>
            <person name="Feng Y."/>
            <person name="Sanchez-Andrea I."/>
            <person name="Stams A.J.M."/>
            <person name="De Vos W.M."/>
        </authorList>
    </citation>
    <scope>NUCLEOTIDE SEQUENCE [LARGE SCALE GENOMIC DNA]</scope>
    <source>
        <strain evidence="1 2">YI</strain>
    </source>
</reference>
<name>A0A4P9C636_EUBML</name>
<accession>A0A4P9C636</accession>